<organism evidence="1 2">
    <name type="scientific">Liparis tanakae</name>
    <name type="common">Tanaka's snailfish</name>
    <dbReference type="NCBI Taxonomy" id="230148"/>
    <lineage>
        <taxon>Eukaryota</taxon>
        <taxon>Metazoa</taxon>
        <taxon>Chordata</taxon>
        <taxon>Craniata</taxon>
        <taxon>Vertebrata</taxon>
        <taxon>Euteleostomi</taxon>
        <taxon>Actinopterygii</taxon>
        <taxon>Neopterygii</taxon>
        <taxon>Teleostei</taxon>
        <taxon>Neoteleostei</taxon>
        <taxon>Acanthomorphata</taxon>
        <taxon>Eupercaria</taxon>
        <taxon>Perciformes</taxon>
        <taxon>Cottioidei</taxon>
        <taxon>Cottales</taxon>
        <taxon>Liparidae</taxon>
        <taxon>Liparis</taxon>
    </lineage>
</organism>
<dbReference type="EMBL" id="SRLO01000081">
    <property type="protein sequence ID" value="TNN77649.1"/>
    <property type="molecule type" value="Genomic_DNA"/>
</dbReference>
<sequence>MTNSLGFHLDTPRPRLSITQLILAPGPQKLDVSDTVLETLRDDDPLEVRSTEELCGPAPTTAPPGRGAAITLTLGCCTSSPTWRTVDTVVSIRLAL</sequence>
<accession>A0A4Z2II09</accession>
<dbReference type="AlphaFoldDB" id="A0A4Z2II09"/>
<evidence type="ECO:0000313" key="1">
    <source>
        <dbReference type="EMBL" id="TNN77649.1"/>
    </source>
</evidence>
<gene>
    <name evidence="1" type="ORF">EYF80_012239</name>
</gene>
<dbReference type="Proteomes" id="UP000314294">
    <property type="component" value="Unassembled WGS sequence"/>
</dbReference>
<proteinExistence type="predicted"/>
<reference evidence="1 2" key="1">
    <citation type="submission" date="2019-03" db="EMBL/GenBank/DDBJ databases">
        <title>First draft genome of Liparis tanakae, snailfish: a comprehensive survey of snailfish specific genes.</title>
        <authorList>
            <person name="Kim W."/>
            <person name="Song I."/>
            <person name="Jeong J.-H."/>
            <person name="Kim D."/>
            <person name="Kim S."/>
            <person name="Ryu S."/>
            <person name="Song J.Y."/>
            <person name="Lee S.K."/>
        </authorList>
    </citation>
    <scope>NUCLEOTIDE SEQUENCE [LARGE SCALE GENOMIC DNA]</scope>
    <source>
        <tissue evidence="1">Muscle</tissue>
    </source>
</reference>
<keyword evidence="2" id="KW-1185">Reference proteome</keyword>
<evidence type="ECO:0000313" key="2">
    <source>
        <dbReference type="Proteomes" id="UP000314294"/>
    </source>
</evidence>
<comment type="caution">
    <text evidence="1">The sequence shown here is derived from an EMBL/GenBank/DDBJ whole genome shotgun (WGS) entry which is preliminary data.</text>
</comment>
<name>A0A4Z2II09_9TELE</name>
<protein>
    <submittedName>
        <fullName evidence="1">Uncharacterized protein</fullName>
    </submittedName>
</protein>